<keyword evidence="4" id="KW-1185">Reference proteome</keyword>
<dbReference type="PANTHER" id="PTHR30015:SF6">
    <property type="entry name" value="SLL1429 PROTEIN"/>
    <property type="match status" value="1"/>
</dbReference>
<name>A0A317EPK0_9SPHI</name>
<dbReference type="Gene3D" id="3.40.1350.10">
    <property type="match status" value="1"/>
</dbReference>
<dbReference type="AlphaFoldDB" id="A0A317EPK0"/>
<dbReference type="RefSeq" id="WP_109924211.1">
    <property type="nucleotide sequence ID" value="NZ_QGNZ01000001.1"/>
</dbReference>
<comment type="caution">
    <text evidence="3">The sequence shown here is derived from an EMBL/GenBank/DDBJ whole genome shotgun (WGS) entry which is preliminary data.</text>
</comment>
<dbReference type="PANTHER" id="PTHR30015">
    <property type="entry name" value="MRR RESTRICTION SYSTEM PROTEIN"/>
    <property type="match status" value="1"/>
</dbReference>
<dbReference type="InterPro" id="IPR007560">
    <property type="entry name" value="Restrct_endonuc_IV_Mrr"/>
</dbReference>
<evidence type="ECO:0000259" key="1">
    <source>
        <dbReference type="Pfam" id="PF00091"/>
    </source>
</evidence>
<sequence length="379" mass="42829">MINETLKEYRILCFGGGGAEIAKELIRQKFDSEKIFYFDSEIDDLNTISLKNKFQIGTFTTFGKGTKGKTDASIKVFKEDNELFLRLTKSDSIYFLVGSLGGGLFSGLLPELAVSLNTRNKKYIVIGNLPFENEQKFQATNTTYAITNLNAYTSNVLLIKNSDVQGNNPSLTKAEIFDKMDKLLCSLINELVLNFDVSEVVNKNELIYISSLEDLIFTSKSYILEHLLGINNSENKVITADTNLEILELLKFQYEYVYRISPRRFEELVEYIYKLSGYKTELTKTSRDDGADVLVWTPPPVLGDSFLTVIQAKRYAKKNHVGSAEVRELMGSSQLFKADKVQLVTTSDFTKPAISTAKAQKIDLIKFYELNETIKNLIA</sequence>
<dbReference type="InterPro" id="IPR036525">
    <property type="entry name" value="Tubulin/FtsZ_GTPase_sf"/>
</dbReference>
<dbReference type="SUPFAM" id="SSF52980">
    <property type="entry name" value="Restriction endonuclease-like"/>
    <property type="match status" value="1"/>
</dbReference>
<dbReference type="GO" id="GO:0009307">
    <property type="term" value="P:DNA restriction-modification system"/>
    <property type="evidence" value="ECO:0007669"/>
    <property type="project" value="InterPro"/>
</dbReference>
<feature type="domain" description="Restriction endonuclease type IV Mrr" evidence="2">
    <location>
        <begin position="259"/>
        <end position="372"/>
    </location>
</feature>
<evidence type="ECO:0008006" key="5">
    <source>
        <dbReference type="Google" id="ProtNLM"/>
    </source>
</evidence>
<dbReference type="GO" id="GO:0015666">
    <property type="term" value="F:restriction endodeoxyribonuclease activity"/>
    <property type="evidence" value="ECO:0007669"/>
    <property type="project" value="TreeGrafter"/>
</dbReference>
<proteinExistence type="predicted"/>
<dbReference type="Proteomes" id="UP000245379">
    <property type="component" value="Unassembled WGS sequence"/>
</dbReference>
<dbReference type="SUPFAM" id="SSF52490">
    <property type="entry name" value="Tubulin nucleotide-binding domain-like"/>
    <property type="match status" value="1"/>
</dbReference>
<evidence type="ECO:0000259" key="2">
    <source>
        <dbReference type="Pfam" id="PF04471"/>
    </source>
</evidence>
<dbReference type="InterPro" id="IPR052906">
    <property type="entry name" value="Type_IV_Methyl-Rstrct_Enzyme"/>
</dbReference>
<dbReference type="InterPro" id="IPR003008">
    <property type="entry name" value="Tubulin_FtsZ_GTPase"/>
</dbReference>
<feature type="domain" description="Tubulin/FtsZ GTPase" evidence="1">
    <location>
        <begin position="11"/>
        <end position="164"/>
    </location>
</feature>
<dbReference type="EMBL" id="QGNZ01000001">
    <property type="protein sequence ID" value="PWS28781.1"/>
    <property type="molecule type" value="Genomic_DNA"/>
</dbReference>
<dbReference type="Pfam" id="PF00091">
    <property type="entry name" value="Tubulin"/>
    <property type="match status" value="1"/>
</dbReference>
<gene>
    <name evidence="3" type="ORF">DHW03_02775</name>
</gene>
<evidence type="ECO:0000313" key="4">
    <source>
        <dbReference type="Proteomes" id="UP000245379"/>
    </source>
</evidence>
<protein>
    <recommendedName>
        <fullName evidence="5">Restriction endonuclease type IV Mrr domain-containing protein</fullName>
    </recommendedName>
</protein>
<accession>A0A317EPK0</accession>
<dbReference type="Pfam" id="PF04471">
    <property type="entry name" value="Mrr_cat"/>
    <property type="match status" value="1"/>
</dbReference>
<dbReference type="InterPro" id="IPR011335">
    <property type="entry name" value="Restrct_endonuc-II-like"/>
</dbReference>
<evidence type="ECO:0000313" key="3">
    <source>
        <dbReference type="EMBL" id="PWS28781.1"/>
    </source>
</evidence>
<dbReference type="GO" id="GO:0003677">
    <property type="term" value="F:DNA binding"/>
    <property type="evidence" value="ECO:0007669"/>
    <property type="project" value="InterPro"/>
</dbReference>
<reference evidence="3 4" key="1">
    <citation type="submission" date="2018-05" db="EMBL/GenBank/DDBJ databases">
        <title>Pedobacter paludis sp. nov., isolated from wetland soil.</title>
        <authorList>
            <person name="Zhang Y."/>
            <person name="Wang G."/>
        </authorList>
    </citation>
    <scope>NUCLEOTIDE SEQUENCE [LARGE SCALE GENOMIC DNA]</scope>
    <source>
        <strain evidence="3 4">KCTC22721</strain>
    </source>
</reference>
<dbReference type="OrthoDB" id="9803736at2"/>
<dbReference type="GO" id="GO:0005525">
    <property type="term" value="F:GTP binding"/>
    <property type="evidence" value="ECO:0007669"/>
    <property type="project" value="InterPro"/>
</dbReference>
<dbReference type="InterPro" id="IPR011856">
    <property type="entry name" value="tRNA_endonuc-like_dom_sf"/>
</dbReference>
<dbReference type="Gene3D" id="3.40.50.1440">
    <property type="entry name" value="Tubulin/FtsZ, GTPase domain"/>
    <property type="match status" value="1"/>
</dbReference>
<organism evidence="3 4">
    <name type="scientific">Pedobacter yonginense</name>
    <dbReference type="NCBI Taxonomy" id="651869"/>
    <lineage>
        <taxon>Bacteria</taxon>
        <taxon>Pseudomonadati</taxon>
        <taxon>Bacteroidota</taxon>
        <taxon>Sphingobacteriia</taxon>
        <taxon>Sphingobacteriales</taxon>
        <taxon>Sphingobacteriaceae</taxon>
        <taxon>Pedobacter</taxon>
    </lineage>
</organism>